<evidence type="ECO:0000256" key="3">
    <source>
        <dbReference type="ARBA" id="ARBA00022796"/>
    </source>
</evidence>
<reference evidence="8 9" key="1">
    <citation type="journal article" date="2014" name="Agronomy (Basel)">
        <title>A Draft Genome Sequence for Ensete ventricosum, the Drought-Tolerant Tree Against Hunger.</title>
        <authorList>
            <person name="Harrison J."/>
            <person name="Moore K.A."/>
            <person name="Paszkiewicz K."/>
            <person name="Jones T."/>
            <person name="Grant M."/>
            <person name="Ambacheew D."/>
            <person name="Muzemil S."/>
            <person name="Studholme D.J."/>
        </authorList>
    </citation>
    <scope>NUCLEOTIDE SEQUENCE [LARGE SCALE GENOMIC DNA]</scope>
</reference>
<organism evidence="8 9">
    <name type="scientific">Ensete ventricosum</name>
    <name type="common">Abyssinian banana</name>
    <name type="synonym">Musa ensete</name>
    <dbReference type="NCBI Taxonomy" id="4639"/>
    <lineage>
        <taxon>Eukaryota</taxon>
        <taxon>Viridiplantae</taxon>
        <taxon>Streptophyta</taxon>
        <taxon>Embryophyta</taxon>
        <taxon>Tracheophyta</taxon>
        <taxon>Spermatophyta</taxon>
        <taxon>Magnoliopsida</taxon>
        <taxon>Liliopsida</taxon>
        <taxon>Zingiberales</taxon>
        <taxon>Musaceae</taxon>
        <taxon>Ensete</taxon>
    </lineage>
</organism>
<dbReference type="GO" id="GO:0005375">
    <property type="term" value="F:copper ion transmembrane transporter activity"/>
    <property type="evidence" value="ECO:0007669"/>
    <property type="project" value="UniProtKB-UniRule"/>
</dbReference>
<evidence type="ECO:0000256" key="2">
    <source>
        <dbReference type="ARBA" id="ARBA00022692"/>
    </source>
</evidence>
<keyword evidence="3 7" id="KW-0187">Copper transport</keyword>
<dbReference type="GO" id="GO:0016020">
    <property type="term" value="C:membrane"/>
    <property type="evidence" value="ECO:0007669"/>
    <property type="project" value="UniProtKB-SubCell"/>
</dbReference>
<keyword evidence="7" id="KW-0406">Ion transport</keyword>
<evidence type="ECO:0000313" key="8">
    <source>
        <dbReference type="EMBL" id="RRT40471.1"/>
    </source>
</evidence>
<keyword evidence="6 7" id="KW-0472">Membrane</keyword>
<dbReference type="EMBL" id="AMZH03019356">
    <property type="protein sequence ID" value="RRT40471.1"/>
    <property type="molecule type" value="Genomic_DNA"/>
</dbReference>
<keyword evidence="2 7" id="KW-0812">Transmembrane</keyword>
<dbReference type="Pfam" id="PF04145">
    <property type="entry name" value="Ctr"/>
    <property type="match status" value="1"/>
</dbReference>
<comment type="similarity">
    <text evidence="1 7">Belongs to the copper transporter (Ctr) (TC 1.A.56) family. SLC31A subfamily.</text>
</comment>
<feature type="non-terminal residue" evidence="8">
    <location>
        <position position="1"/>
    </location>
</feature>
<keyword evidence="4 7" id="KW-1133">Transmembrane helix</keyword>
<feature type="transmembrane region" description="Helical" evidence="7">
    <location>
        <begin position="62"/>
        <end position="87"/>
    </location>
</feature>
<dbReference type="InterPro" id="IPR007274">
    <property type="entry name" value="Cop_transporter"/>
</dbReference>
<dbReference type="Proteomes" id="UP000287651">
    <property type="component" value="Unassembled WGS sequence"/>
</dbReference>
<evidence type="ECO:0000256" key="4">
    <source>
        <dbReference type="ARBA" id="ARBA00022989"/>
    </source>
</evidence>
<keyword evidence="7" id="KW-0813">Transport</keyword>
<evidence type="ECO:0000256" key="1">
    <source>
        <dbReference type="ARBA" id="ARBA00006921"/>
    </source>
</evidence>
<comment type="caution">
    <text evidence="8">The sequence shown here is derived from an EMBL/GenBank/DDBJ whole genome shotgun (WGS) entry which is preliminary data.</text>
</comment>
<protein>
    <recommendedName>
        <fullName evidence="7">Copper transport protein</fullName>
    </recommendedName>
</protein>
<sequence length="91" mass="10219">LSLATRRLLAHALHPHGLFLRQELKDPLHGLWLHHCCLVRSGDDRISEGLTQTTLHVLRISFAYLVMFAIMSFNGGMLIIDVIGYALGRSL</sequence>
<comment type="subcellular location">
    <subcellularLocation>
        <location evidence="7">Membrane</location>
        <topology evidence="7">Multi-pass membrane protein</topology>
    </subcellularLocation>
</comment>
<dbReference type="AlphaFoldDB" id="A0A426XM07"/>
<keyword evidence="5 7" id="KW-0186">Copper</keyword>
<evidence type="ECO:0000256" key="6">
    <source>
        <dbReference type="ARBA" id="ARBA00023136"/>
    </source>
</evidence>
<evidence type="ECO:0000256" key="5">
    <source>
        <dbReference type="ARBA" id="ARBA00023008"/>
    </source>
</evidence>
<name>A0A426XM07_ENSVE</name>
<evidence type="ECO:0000256" key="7">
    <source>
        <dbReference type="RuleBase" id="RU367022"/>
    </source>
</evidence>
<accession>A0A426XM07</accession>
<evidence type="ECO:0000313" key="9">
    <source>
        <dbReference type="Proteomes" id="UP000287651"/>
    </source>
</evidence>
<gene>
    <name evidence="8" type="ORF">B296_00058525</name>
</gene>
<proteinExistence type="inferred from homology"/>